<keyword evidence="3" id="KW-1185">Reference proteome</keyword>
<dbReference type="AlphaFoldDB" id="A0A3S2W2U9"/>
<dbReference type="GO" id="GO:0016810">
    <property type="term" value="F:hydrolase activity, acting on carbon-nitrogen (but not peptide) bonds"/>
    <property type="evidence" value="ECO:0007669"/>
    <property type="project" value="InterPro"/>
</dbReference>
<evidence type="ECO:0000313" key="3">
    <source>
        <dbReference type="Proteomes" id="UP000287447"/>
    </source>
</evidence>
<protein>
    <submittedName>
        <fullName evidence="2">Amidohydrolase family protein</fullName>
    </submittedName>
</protein>
<dbReference type="SUPFAM" id="SSF51556">
    <property type="entry name" value="Metallo-dependent hydrolases"/>
    <property type="match status" value="1"/>
</dbReference>
<comment type="caution">
    <text evidence="2">The sequence shown here is derived from an EMBL/GenBank/DDBJ whole genome shotgun (WGS) entry which is preliminary data.</text>
</comment>
<dbReference type="Pfam" id="PF01979">
    <property type="entry name" value="Amidohydro_1"/>
    <property type="match status" value="1"/>
</dbReference>
<keyword evidence="2" id="KW-0378">Hydrolase</keyword>
<feature type="domain" description="Amidohydrolase-related" evidence="1">
    <location>
        <begin position="57"/>
        <end position="406"/>
    </location>
</feature>
<name>A0A3S2W2U9_9PROT</name>
<proteinExistence type="predicted"/>
<dbReference type="Gene3D" id="2.30.40.10">
    <property type="entry name" value="Urease, subunit C, domain 1"/>
    <property type="match status" value="1"/>
</dbReference>
<dbReference type="InterPro" id="IPR032466">
    <property type="entry name" value="Metal_Hydrolase"/>
</dbReference>
<evidence type="ECO:0000259" key="1">
    <source>
        <dbReference type="Pfam" id="PF01979"/>
    </source>
</evidence>
<sequence>MTSENGIVLSNATILDVVSGDRNAGRHLRIRDGKIVEIADEPLAPEGCTEIDLGGKTVMPGLCDAHVHVIAVTANFPALLAMSPSYVTAQASEVMSGMLDRGFTTVRDAGGADWGLASAVEEEFLEGPRLLYCGHALSQTGGHGDMRSPGQNGLEQCFCCAGMGHVCDGVSAVRQAAREEIRRGATHIKIMASGGVSSPTDRITSTQFSDEEILAIVEEANAANIPVIAHAYTARAVNRAIKLGVTSIEHGNLIDEESVGIFKEYDAWLVPTLSTYQALVKEGEAAGMAADLVQKTYEVLDAGIKALEMAYWGGVKIAYGTDLLGIMHRHQLNEFNIRSEVCPPIEVIRQATIYAADLFGMKDQIGQVSEGFLADLIVIDGDPVEDISIMTQPDRYLKMVMKGGKILRQAG</sequence>
<reference evidence="3" key="1">
    <citation type="submission" date="2019-01" db="EMBL/GenBank/DDBJ databases">
        <title>Gri0909 isolated from a small marine red alga.</title>
        <authorList>
            <person name="Kim J."/>
            <person name="Jeong S.E."/>
            <person name="Jeon C.O."/>
        </authorList>
    </citation>
    <scope>NUCLEOTIDE SEQUENCE [LARGE SCALE GENOMIC DNA]</scope>
    <source>
        <strain evidence="3">Gri0909</strain>
    </source>
</reference>
<dbReference type="InterPro" id="IPR057744">
    <property type="entry name" value="OTAase-like"/>
</dbReference>
<dbReference type="SUPFAM" id="SSF51338">
    <property type="entry name" value="Composite domain of metallo-dependent hydrolases"/>
    <property type="match status" value="1"/>
</dbReference>
<dbReference type="OrthoDB" id="9782972at2"/>
<dbReference type="InterPro" id="IPR011059">
    <property type="entry name" value="Metal-dep_hydrolase_composite"/>
</dbReference>
<dbReference type="RefSeq" id="WP_127766734.1">
    <property type="nucleotide sequence ID" value="NZ_SADE01000003.1"/>
</dbReference>
<evidence type="ECO:0000313" key="2">
    <source>
        <dbReference type="EMBL" id="RVU34681.1"/>
    </source>
</evidence>
<dbReference type="PANTHER" id="PTHR43135">
    <property type="entry name" value="ALPHA-D-RIBOSE 1-METHYLPHOSPHONATE 5-TRIPHOSPHATE DIPHOSPHATASE"/>
    <property type="match status" value="1"/>
</dbReference>
<gene>
    <name evidence="2" type="ORF">EOI86_17660</name>
</gene>
<organism evidence="2 3">
    <name type="scientific">Hwanghaeella grinnelliae</name>
    <dbReference type="NCBI Taxonomy" id="2500179"/>
    <lineage>
        <taxon>Bacteria</taxon>
        <taxon>Pseudomonadati</taxon>
        <taxon>Pseudomonadota</taxon>
        <taxon>Alphaproteobacteria</taxon>
        <taxon>Rhodospirillales</taxon>
        <taxon>Rhodospirillaceae</taxon>
        <taxon>Hwanghaeella</taxon>
    </lineage>
</organism>
<accession>A0A3S2W2U9</accession>
<dbReference type="CDD" id="cd01299">
    <property type="entry name" value="Met_dep_hydrolase_A"/>
    <property type="match status" value="1"/>
</dbReference>
<dbReference type="EMBL" id="SADE01000003">
    <property type="protein sequence ID" value="RVU34681.1"/>
    <property type="molecule type" value="Genomic_DNA"/>
</dbReference>
<dbReference type="InterPro" id="IPR051781">
    <property type="entry name" value="Metallo-dep_Hydrolase"/>
</dbReference>
<dbReference type="InterPro" id="IPR006680">
    <property type="entry name" value="Amidohydro-rel"/>
</dbReference>
<dbReference type="Gene3D" id="3.20.20.140">
    <property type="entry name" value="Metal-dependent hydrolases"/>
    <property type="match status" value="1"/>
</dbReference>
<dbReference type="PANTHER" id="PTHR43135:SF3">
    <property type="entry name" value="ALPHA-D-RIBOSE 1-METHYLPHOSPHONATE 5-TRIPHOSPHATE DIPHOSPHATASE"/>
    <property type="match status" value="1"/>
</dbReference>
<dbReference type="Proteomes" id="UP000287447">
    <property type="component" value="Unassembled WGS sequence"/>
</dbReference>